<dbReference type="SUPFAM" id="SSF64268">
    <property type="entry name" value="PX domain"/>
    <property type="match status" value="1"/>
</dbReference>
<keyword evidence="11" id="KW-1185">Reference proteome</keyword>
<keyword evidence="4" id="KW-0967">Endosome</keyword>
<dbReference type="InterPro" id="IPR001683">
    <property type="entry name" value="PX_dom"/>
</dbReference>
<feature type="domain" description="PX" evidence="9">
    <location>
        <begin position="341"/>
        <end position="458"/>
    </location>
</feature>
<dbReference type="GO" id="GO:0031901">
    <property type="term" value="C:early endosome membrane"/>
    <property type="evidence" value="ECO:0007669"/>
    <property type="project" value="UniProtKB-SubCell"/>
</dbReference>
<protein>
    <submittedName>
        <fullName evidence="10">Sorting nexin family member 21</fullName>
    </submittedName>
</protein>
<dbReference type="InParanoid" id="A0A7N5K4K8"/>
<accession>A0A7N5K4K8</accession>
<dbReference type="AlphaFoldDB" id="A0A7N5K4K8"/>
<evidence type="ECO:0000256" key="6">
    <source>
        <dbReference type="ARBA" id="ARBA00023121"/>
    </source>
</evidence>
<feature type="compositionally biased region" description="Basic residues" evidence="8">
    <location>
        <begin position="84"/>
        <end position="95"/>
    </location>
</feature>
<comment type="similarity">
    <text evidence="2">Belongs to the sorting nexin family.</text>
</comment>
<dbReference type="SMART" id="SM00312">
    <property type="entry name" value="PX"/>
    <property type="match status" value="1"/>
</dbReference>
<dbReference type="Gene3D" id="3.30.1520.10">
    <property type="entry name" value="Phox-like domain"/>
    <property type="match status" value="1"/>
</dbReference>
<evidence type="ECO:0000256" key="2">
    <source>
        <dbReference type="ARBA" id="ARBA00010883"/>
    </source>
</evidence>
<sequence length="584" mass="63944">MGFPLWHDFGKLRALHGDCGTDWGQLEQTGSSGRVGVFTEGMSPCGLGTIPQEAGVRPGLPRIPKSLPERRARDSREAPESGRGRGRGGGRKRPERRWERPGPGEARPASVSCRGCTPDPGGPRAPERTTGRGRERRSCGRERRGEGPGLSREERGPTLRPGRGRRQATPGARRTPNGLGRSLRGAPPSASWAPPLLPARGPGSPSRPRPGPCVARSPQGAMASRLLHRLRHALAGDNPGEAATGPEAEQFPESSELEDDDAEGLSSRLSGTLSFTSAEDEEEEDEEDDGEVGPDPLPSGDGASGEDAERSPPPDGQRGSQPLARQLQDFWKKSRNTLVPQRLLFEVTSANVVKDPPSKYVLYTLAVMGPGPHARQPAQISRRYSDFERLHRNLQRQFRGPMAAISFPRKRLRRNFTAETIARRSRAFEQFLSHLQAVPELRHAPDLQDFFVLPELRRAQSLTCTGLYHEALALWANAWQLQTQLGTPLGPDRPLLTLAGLAVCHQELEDPGEARACCERALQLLGDNPHPLLAPFLEAHVRLSWRLGLDKRQSEARLQDLQEAGLTPTPPPSLKELLIKEVLD</sequence>
<dbReference type="GO" id="GO:1901981">
    <property type="term" value="F:phosphatidylinositol phosphate binding"/>
    <property type="evidence" value="ECO:0007669"/>
    <property type="project" value="TreeGrafter"/>
</dbReference>
<dbReference type="PANTHER" id="PTHR20939:SF10">
    <property type="entry name" value="SORTING NEXIN-21"/>
    <property type="match status" value="1"/>
</dbReference>
<gene>
    <name evidence="10" type="primary">SNX21</name>
</gene>
<evidence type="ECO:0000256" key="7">
    <source>
        <dbReference type="ARBA" id="ARBA00023136"/>
    </source>
</evidence>
<dbReference type="InterPro" id="IPR036871">
    <property type="entry name" value="PX_dom_sf"/>
</dbReference>
<evidence type="ECO:0000256" key="5">
    <source>
        <dbReference type="ARBA" id="ARBA00022927"/>
    </source>
</evidence>
<dbReference type="Ensembl" id="ENSAMET00000035652.1">
    <property type="protein sequence ID" value="ENSAMEP00000034867.1"/>
    <property type="gene ID" value="ENSAMEG00000031081.1"/>
</dbReference>
<comment type="subcellular location">
    <subcellularLocation>
        <location evidence="1">Early endosome membrane</location>
        <topology evidence="1">Peripheral membrane protein</topology>
        <orientation evidence="1">Cytoplasmic side</orientation>
    </subcellularLocation>
</comment>
<reference evidence="10" key="2">
    <citation type="submission" date="2025-08" db="UniProtKB">
        <authorList>
            <consortium name="Ensembl"/>
        </authorList>
    </citation>
    <scope>IDENTIFICATION</scope>
</reference>
<name>A0A7N5K4K8_AILME</name>
<proteinExistence type="inferred from homology"/>
<feature type="compositionally biased region" description="Polar residues" evidence="8">
    <location>
        <begin position="267"/>
        <end position="277"/>
    </location>
</feature>
<evidence type="ECO:0000256" key="4">
    <source>
        <dbReference type="ARBA" id="ARBA00022753"/>
    </source>
</evidence>
<reference evidence="10" key="3">
    <citation type="submission" date="2025-09" db="UniProtKB">
        <authorList>
            <consortium name="Ensembl"/>
        </authorList>
    </citation>
    <scope>IDENTIFICATION</scope>
</reference>
<evidence type="ECO:0000313" key="10">
    <source>
        <dbReference type="Ensembl" id="ENSAMEP00000034867.1"/>
    </source>
</evidence>
<keyword evidence="6" id="KW-0446">Lipid-binding</keyword>
<dbReference type="PANTHER" id="PTHR20939">
    <property type="entry name" value="SORTING NEXIN 20, 21"/>
    <property type="match status" value="1"/>
</dbReference>
<dbReference type="InterPro" id="IPR011990">
    <property type="entry name" value="TPR-like_helical_dom_sf"/>
</dbReference>
<evidence type="ECO:0000259" key="9">
    <source>
        <dbReference type="PROSITE" id="PS50195"/>
    </source>
</evidence>
<keyword evidence="5" id="KW-0653">Protein transport</keyword>
<dbReference type="FunFam" id="3.30.1520.10:FF:000025">
    <property type="entry name" value="Sorting nexin 20"/>
    <property type="match status" value="1"/>
</dbReference>
<feature type="compositionally biased region" description="Basic and acidic residues" evidence="8">
    <location>
        <begin position="67"/>
        <end position="83"/>
    </location>
</feature>
<evidence type="ECO:0000256" key="8">
    <source>
        <dbReference type="SAM" id="MobiDB-lite"/>
    </source>
</evidence>
<organism evidence="10 11">
    <name type="scientific">Ailuropoda melanoleuca</name>
    <name type="common">Giant panda</name>
    <dbReference type="NCBI Taxonomy" id="9646"/>
    <lineage>
        <taxon>Eukaryota</taxon>
        <taxon>Metazoa</taxon>
        <taxon>Chordata</taxon>
        <taxon>Craniata</taxon>
        <taxon>Vertebrata</taxon>
        <taxon>Euteleostomi</taxon>
        <taxon>Mammalia</taxon>
        <taxon>Eutheria</taxon>
        <taxon>Laurasiatheria</taxon>
        <taxon>Carnivora</taxon>
        <taxon>Caniformia</taxon>
        <taxon>Ursidae</taxon>
        <taxon>Ailuropoda</taxon>
    </lineage>
</organism>
<dbReference type="Pfam" id="PF00787">
    <property type="entry name" value="PX"/>
    <property type="match status" value="1"/>
</dbReference>
<dbReference type="GeneTree" id="ENSGT00530000063759"/>
<dbReference type="InterPro" id="IPR039937">
    <property type="entry name" value="SNX20/SNX21"/>
</dbReference>
<feature type="compositionally biased region" description="Basic and acidic residues" evidence="8">
    <location>
        <begin position="125"/>
        <end position="157"/>
    </location>
</feature>
<feature type="compositionally biased region" description="Acidic residues" evidence="8">
    <location>
        <begin position="278"/>
        <end position="292"/>
    </location>
</feature>
<dbReference type="SUPFAM" id="SSF48452">
    <property type="entry name" value="TPR-like"/>
    <property type="match status" value="1"/>
</dbReference>
<dbReference type="GO" id="GO:0015031">
    <property type="term" value="P:protein transport"/>
    <property type="evidence" value="ECO:0007669"/>
    <property type="project" value="UniProtKB-KW"/>
</dbReference>
<keyword evidence="3" id="KW-0813">Transport</keyword>
<keyword evidence="7" id="KW-0472">Membrane</keyword>
<dbReference type="PROSITE" id="PS50195">
    <property type="entry name" value="PX"/>
    <property type="match status" value="1"/>
</dbReference>
<reference evidence="10 11" key="1">
    <citation type="journal article" date="2010" name="Nature">
        <title>The sequence and de novo assembly of the giant panda genome.</title>
        <authorList>
            <person name="Li R."/>
            <person name="Fan W."/>
            <person name="Tian G."/>
            <person name="Zhu H."/>
            <person name="He L."/>
            <person name="Cai J."/>
            <person name="Huang Q."/>
            <person name="Cai Q."/>
            <person name="Li B."/>
            <person name="Bai Y."/>
            <person name="Zhang Z."/>
            <person name="Zhang Y."/>
            <person name="Wang W."/>
            <person name="Li J."/>
            <person name="Wei F."/>
            <person name="Li H."/>
            <person name="Jian M."/>
            <person name="Li J."/>
            <person name="Zhang Z."/>
            <person name="Nielsen R."/>
            <person name="Li D."/>
            <person name="Gu W."/>
            <person name="Yang Z."/>
            <person name="Xuan Z."/>
            <person name="Ryder O.A."/>
            <person name="Leung F.C."/>
            <person name="Zhou Y."/>
            <person name="Cao J."/>
            <person name="Sun X."/>
            <person name="Fu Y."/>
            <person name="Fang X."/>
            <person name="Guo X."/>
            <person name="Wang B."/>
            <person name="Hou R."/>
            <person name="Shen F."/>
            <person name="Mu B."/>
            <person name="Ni P."/>
            <person name="Lin R."/>
            <person name="Qian W."/>
            <person name="Wang G."/>
            <person name="Yu C."/>
            <person name="Nie W."/>
            <person name="Wang J."/>
            <person name="Wu Z."/>
            <person name="Liang H."/>
            <person name="Min J."/>
            <person name="Wu Q."/>
            <person name="Cheng S."/>
            <person name="Ruan J."/>
            <person name="Wang M."/>
            <person name="Shi Z."/>
            <person name="Wen M."/>
            <person name="Liu B."/>
            <person name="Ren X."/>
            <person name="Zheng H."/>
            <person name="Dong D."/>
            <person name="Cook K."/>
            <person name="Shan G."/>
            <person name="Zhang H."/>
            <person name="Kosiol C."/>
            <person name="Xie X."/>
            <person name="Lu Z."/>
            <person name="Zheng H."/>
            <person name="Li Y."/>
            <person name="Steiner C.C."/>
            <person name="Lam T.T."/>
            <person name="Lin S."/>
            <person name="Zhang Q."/>
            <person name="Li G."/>
            <person name="Tian J."/>
            <person name="Gong T."/>
            <person name="Liu H."/>
            <person name="Zhang D."/>
            <person name="Fang L."/>
            <person name="Ye C."/>
            <person name="Zhang J."/>
            <person name="Hu W."/>
            <person name="Xu A."/>
            <person name="Ren Y."/>
            <person name="Zhang G."/>
            <person name="Bruford M.W."/>
            <person name="Li Q."/>
            <person name="Ma L."/>
            <person name="Guo Y."/>
            <person name="An N."/>
            <person name="Hu Y."/>
            <person name="Zheng Y."/>
            <person name="Shi Y."/>
            <person name="Li Z."/>
            <person name="Liu Q."/>
            <person name="Chen Y."/>
            <person name="Zhao J."/>
            <person name="Qu N."/>
            <person name="Zhao S."/>
            <person name="Tian F."/>
            <person name="Wang X."/>
            <person name="Wang H."/>
            <person name="Xu L."/>
            <person name="Liu X."/>
            <person name="Vinar T."/>
            <person name="Wang Y."/>
            <person name="Lam T.W."/>
            <person name="Yiu S.M."/>
            <person name="Liu S."/>
            <person name="Zhang H."/>
            <person name="Li D."/>
            <person name="Huang Y."/>
            <person name="Wang X."/>
            <person name="Yang G."/>
            <person name="Jiang Z."/>
            <person name="Wang J."/>
            <person name="Qin N."/>
            <person name="Li L."/>
            <person name="Li J."/>
            <person name="Bolund L."/>
            <person name="Kristiansen K."/>
            <person name="Wong G.K."/>
            <person name="Olson M."/>
            <person name="Zhang X."/>
            <person name="Li S."/>
            <person name="Yang H."/>
            <person name="Wang J."/>
            <person name="Wang J."/>
        </authorList>
    </citation>
    <scope>NUCLEOTIDE SEQUENCE [LARGE SCALE GENOMIC DNA]</scope>
</reference>
<evidence type="ECO:0000313" key="11">
    <source>
        <dbReference type="Proteomes" id="UP000008912"/>
    </source>
</evidence>
<evidence type="ECO:0000256" key="1">
    <source>
        <dbReference type="ARBA" id="ARBA00004469"/>
    </source>
</evidence>
<feature type="compositionally biased region" description="Low complexity" evidence="8">
    <location>
        <begin position="186"/>
        <end position="204"/>
    </location>
</feature>
<dbReference type="Gene3D" id="1.25.40.10">
    <property type="entry name" value="Tetratricopeptide repeat domain"/>
    <property type="match status" value="1"/>
</dbReference>
<dbReference type="Proteomes" id="UP000008912">
    <property type="component" value="Unassembled WGS sequence"/>
</dbReference>
<feature type="region of interest" description="Disordered" evidence="8">
    <location>
        <begin position="46"/>
        <end position="322"/>
    </location>
</feature>
<evidence type="ECO:0000256" key="3">
    <source>
        <dbReference type="ARBA" id="ARBA00022448"/>
    </source>
</evidence>